<organism evidence="2 3">
    <name type="scientific">Trifolium pratense</name>
    <name type="common">Red clover</name>
    <dbReference type="NCBI Taxonomy" id="57577"/>
    <lineage>
        <taxon>Eukaryota</taxon>
        <taxon>Viridiplantae</taxon>
        <taxon>Streptophyta</taxon>
        <taxon>Embryophyta</taxon>
        <taxon>Tracheophyta</taxon>
        <taxon>Spermatophyta</taxon>
        <taxon>Magnoliopsida</taxon>
        <taxon>eudicotyledons</taxon>
        <taxon>Gunneridae</taxon>
        <taxon>Pentapetalae</taxon>
        <taxon>rosids</taxon>
        <taxon>fabids</taxon>
        <taxon>Fabales</taxon>
        <taxon>Fabaceae</taxon>
        <taxon>Papilionoideae</taxon>
        <taxon>50 kb inversion clade</taxon>
        <taxon>NPAAA clade</taxon>
        <taxon>Hologalegina</taxon>
        <taxon>IRL clade</taxon>
        <taxon>Trifolieae</taxon>
        <taxon>Trifolium</taxon>
    </lineage>
</organism>
<reference evidence="2 3" key="1">
    <citation type="journal article" date="2014" name="Am. J. Bot.">
        <title>Genome assembly and annotation for red clover (Trifolium pratense; Fabaceae).</title>
        <authorList>
            <person name="Istvanek J."/>
            <person name="Jaros M."/>
            <person name="Krenek A."/>
            <person name="Repkova J."/>
        </authorList>
    </citation>
    <scope>NUCLEOTIDE SEQUENCE [LARGE SCALE GENOMIC DNA]</scope>
    <source>
        <strain evidence="3">cv. Tatra</strain>
        <tissue evidence="2">Young leaves</tissue>
    </source>
</reference>
<dbReference type="PANTHER" id="PTHR31286:SF60">
    <property type="entry name" value="PROTEIN, PUTATIVE-RELATED"/>
    <property type="match status" value="1"/>
</dbReference>
<feature type="non-terminal residue" evidence="2">
    <location>
        <position position="454"/>
    </location>
</feature>
<feature type="region of interest" description="Disordered" evidence="1">
    <location>
        <begin position="344"/>
        <end position="363"/>
    </location>
</feature>
<feature type="compositionally biased region" description="Basic and acidic residues" evidence="1">
    <location>
        <begin position="261"/>
        <end position="272"/>
    </location>
</feature>
<evidence type="ECO:0000256" key="1">
    <source>
        <dbReference type="SAM" id="MobiDB-lite"/>
    </source>
</evidence>
<feature type="compositionally biased region" description="Polar residues" evidence="1">
    <location>
        <begin position="352"/>
        <end position="363"/>
    </location>
</feature>
<reference evidence="2 3" key="2">
    <citation type="journal article" date="2017" name="Front. Plant Sci.">
        <title>Gene Classification and Mining of Molecular Markers Useful in Red Clover (Trifolium pratense) Breeding.</title>
        <authorList>
            <person name="Istvanek J."/>
            <person name="Dluhosova J."/>
            <person name="Dluhos P."/>
            <person name="Patkova L."/>
            <person name="Nedelnik J."/>
            <person name="Repkova J."/>
        </authorList>
    </citation>
    <scope>NUCLEOTIDE SEQUENCE [LARGE SCALE GENOMIC DNA]</scope>
    <source>
        <strain evidence="3">cv. Tatra</strain>
        <tissue evidence="2">Young leaves</tissue>
    </source>
</reference>
<dbReference type="InterPro" id="IPR040256">
    <property type="entry name" value="At4g02000-like"/>
</dbReference>
<accession>A0A2K3NDC5</accession>
<dbReference type="PANTHER" id="PTHR31286">
    <property type="entry name" value="GLYCINE-RICH CELL WALL STRUCTURAL PROTEIN 1.8-LIKE"/>
    <property type="match status" value="1"/>
</dbReference>
<dbReference type="AlphaFoldDB" id="A0A2K3NDC5"/>
<name>A0A2K3NDC5_TRIPR</name>
<evidence type="ECO:0000313" key="2">
    <source>
        <dbReference type="EMBL" id="PNY01030.1"/>
    </source>
</evidence>
<gene>
    <name evidence="2" type="ORF">L195_g024317</name>
</gene>
<dbReference type="EMBL" id="ASHM01019621">
    <property type="protein sequence ID" value="PNY01030.1"/>
    <property type="molecule type" value="Genomic_DNA"/>
</dbReference>
<evidence type="ECO:0000313" key="3">
    <source>
        <dbReference type="Proteomes" id="UP000236291"/>
    </source>
</evidence>
<dbReference type="Proteomes" id="UP000236291">
    <property type="component" value="Unassembled WGS sequence"/>
</dbReference>
<comment type="caution">
    <text evidence="2">The sequence shown here is derived from an EMBL/GenBank/DDBJ whole genome shotgun (WGS) entry which is preliminary data.</text>
</comment>
<proteinExistence type="predicted"/>
<feature type="region of interest" description="Disordered" evidence="1">
    <location>
        <begin position="256"/>
        <end position="286"/>
    </location>
</feature>
<sequence length="454" mass="50611">MVDICPWPCMVSPVPAKPLSVTNHSFAQALNDACDVKISQLLVPSIRGDDLCIKITQHEYEKGVADCKKNLHGRLVMNKGNRSLTARELSCKLSTIWKTANQWKMIFLGRGFYEFQFVSFEDMHLAWSVGTINLKPGVLRLSKWSNDFNPAIGTPLSLDEATKTRAFGHYARILVDMDLFSHVFYEILVERHNVQACHWLKPSEAKVDNRGKKIITIKKEAANIQYVPKKKDCALPSTSAEVVEVENNHQSNLIGTQEGKQQNEEHEAERQQAPESPKSPSKDIGATLNATDDVVVQHSTSFSVTLHTVHDDIVLKNIQTDDLVLRQVTTDDVAGVTVTKQDFDQEAEETTDNSSSVPDTQPVKQADAVEIENSFTPIDITVTETNDFDASAHAIPDTTQKIVILPDEEFDEVVQADLRLIKQVWAAAANREKFTPVISKSKAKKIKQLARSVG</sequence>
<protein>
    <submittedName>
        <fullName evidence="2">Putative NBS resistance protein</fullName>
    </submittedName>
</protein>